<dbReference type="EMBL" id="BX284605">
    <property type="protein sequence ID" value="CCD74334.1"/>
    <property type="molecule type" value="Genomic_DNA"/>
</dbReference>
<dbReference type="AlphaFoldDB" id="Q8MXT9"/>
<dbReference type="FunCoup" id="Q8MXT9">
    <property type="interactions" value="1"/>
</dbReference>
<dbReference type="RefSeq" id="NP_741565.2">
    <property type="nucleotide sequence ID" value="NM_171482.4"/>
</dbReference>
<gene>
    <name evidence="1" type="ORF">CELE_Y97E10C.1</name>
    <name evidence="1 3" type="ORF">Y97E10C.1</name>
</gene>
<dbReference type="AGR" id="WB:WBGene00022410"/>
<protein>
    <submittedName>
        <fullName evidence="1">Uncharacterized protein</fullName>
    </submittedName>
</protein>
<dbReference type="InParanoid" id="Q8MXT9"/>
<evidence type="ECO:0000313" key="1">
    <source>
        <dbReference type="EMBL" id="CCD74334.1"/>
    </source>
</evidence>
<sequence length="55" mass="6361">MMSSIFMNSAYRLHDIQEYHLNEESTTSIFFDIYPGRIADAHHPSSRSSSIKLPM</sequence>
<reference evidence="1 2" key="1">
    <citation type="journal article" date="1998" name="Science">
        <title>Genome sequence of the nematode C. elegans: a platform for investigating biology.</title>
        <authorList>
            <consortium name="The C. elegans sequencing consortium"/>
            <person name="Sulson J.E."/>
            <person name="Waterston R."/>
        </authorList>
    </citation>
    <scope>NUCLEOTIDE SEQUENCE [LARGE SCALE GENOMIC DNA]</scope>
    <source>
        <strain evidence="1 2">Bristol N2</strain>
    </source>
</reference>
<dbReference type="WormBase" id="Y97E10C.1">
    <property type="protein sequence ID" value="CE38575"/>
    <property type="gene ID" value="WBGene00022410"/>
</dbReference>
<organism evidence="1 2">
    <name type="scientific">Caenorhabditis elegans</name>
    <dbReference type="NCBI Taxonomy" id="6239"/>
    <lineage>
        <taxon>Eukaryota</taxon>
        <taxon>Metazoa</taxon>
        <taxon>Ecdysozoa</taxon>
        <taxon>Nematoda</taxon>
        <taxon>Chromadorea</taxon>
        <taxon>Rhabditida</taxon>
        <taxon>Rhabditina</taxon>
        <taxon>Rhabditomorpha</taxon>
        <taxon>Rhabditoidea</taxon>
        <taxon>Rhabditidae</taxon>
        <taxon>Peloderinae</taxon>
        <taxon>Caenorhabditis</taxon>
    </lineage>
</organism>
<proteinExistence type="predicted"/>
<dbReference type="UCSC" id="Y97E10C.1.1">
    <property type="organism name" value="c. elegans"/>
</dbReference>
<evidence type="ECO:0000313" key="3">
    <source>
        <dbReference type="WormBase" id="Y97E10C.1"/>
    </source>
</evidence>
<evidence type="ECO:0000313" key="2">
    <source>
        <dbReference type="Proteomes" id="UP000001940"/>
    </source>
</evidence>
<keyword evidence="2" id="KW-1185">Reference proteome</keyword>
<dbReference type="Bgee" id="WBGene00022410">
    <property type="expression patterns" value="Expressed in pharyngeal muscle cell (C elegans) and 3 other cell types or tissues"/>
</dbReference>
<dbReference type="KEGG" id="cel:CELE_Y97E10C.1"/>
<accession>Q8MXT9</accession>
<name>Q8MXT9_CAEEL</name>
<dbReference type="GeneID" id="259630"/>
<dbReference type="HOGENOM" id="CLU_3034383_0_0_1"/>
<dbReference type="PaxDb" id="6239-Y97E10C.1.2"/>
<dbReference type="CTD" id="259630"/>
<dbReference type="Proteomes" id="UP000001940">
    <property type="component" value="Chromosome V"/>
</dbReference>